<accession>A0A250F2K0</accession>
<gene>
    <name evidence="1" type="ORF">CGC59_06460</name>
</gene>
<organism evidence="1 2">
    <name type="scientific">Capnocytophaga sputigena</name>
    <dbReference type="NCBI Taxonomy" id="1019"/>
    <lineage>
        <taxon>Bacteria</taxon>
        <taxon>Pseudomonadati</taxon>
        <taxon>Bacteroidota</taxon>
        <taxon>Flavobacteriia</taxon>
        <taxon>Flavobacteriales</taxon>
        <taxon>Flavobacteriaceae</taxon>
        <taxon>Capnocytophaga</taxon>
    </lineage>
</organism>
<sequence>MKNLDLKEVKDRFELYKIAFNKKPYINNLANELSVKTTTLMKFIVDNSKHFILYENDKGTYISQIYLDLKDKPGSDEFVAYNKEKYKNTIFLNTYSYPYNEDVIEFHRIIEDKKDDERSNEWRNTPEKVKAVKEFITDTKVSIGMDIYKYPDYIPKQNIELLISQGWKFINYHKNCEE</sequence>
<evidence type="ECO:0000313" key="2">
    <source>
        <dbReference type="Proteomes" id="UP000217334"/>
    </source>
</evidence>
<proteinExistence type="predicted"/>
<protein>
    <submittedName>
        <fullName evidence="1">Uncharacterized protein</fullName>
    </submittedName>
</protein>
<dbReference type="AlphaFoldDB" id="A0A250F2K0"/>
<dbReference type="EMBL" id="CP022383">
    <property type="protein sequence ID" value="ATA79341.1"/>
    <property type="molecule type" value="Genomic_DNA"/>
</dbReference>
<evidence type="ECO:0000313" key="1">
    <source>
        <dbReference type="EMBL" id="ATA79341.1"/>
    </source>
</evidence>
<dbReference type="RefSeq" id="WP_095901284.1">
    <property type="nucleotide sequence ID" value="NZ_CP022383.1"/>
</dbReference>
<reference evidence="2" key="1">
    <citation type="submission" date="2017-06" db="EMBL/GenBank/DDBJ databases">
        <title>Capnocytophaga spp. assemblies.</title>
        <authorList>
            <person name="Gulvik C.A."/>
        </authorList>
    </citation>
    <scope>NUCLEOTIDE SEQUENCE [LARGE SCALE GENOMIC DNA]</scope>
    <source>
        <strain evidence="2">H4486</strain>
    </source>
</reference>
<name>A0A250F2K0_CAPSP</name>
<dbReference type="Proteomes" id="UP000217334">
    <property type="component" value="Chromosome"/>
</dbReference>